<dbReference type="GO" id="GO:0004719">
    <property type="term" value="F:protein-L-isoaspartate (D-aspartate) O-methyltransferase activity"/>
    <property type="evidence" value="ECO:0007669"/>
    <property type="project" value="InterPro"/>
</dbReference>
<dbReference type="PANTHER" id="PTHR11579:SF18">
    <property type="entry name" value="PROTEIN-L-ISOASPARTATE O-METHYLTRANSFERASE"/>
    <property type="match status" value="1"/>
</dbReference>
<comment type="similarity">
    <text evidence="1">Belongs to the methyltransferase superfamily. L-isoaspartyl/D-aspartyl protein methyltransferase family.</text>
</comment>
<name>A0A1Y0EPJ8_9BURK</name>
<dbReference type="PANTHER" id="PTHR11579">
    <property type="entry name" value="PROTEIN-L-ISOASPARTATE O-METHYLTRANSFERASE"/>
    <property type="match status" value="1"/>
</dbReference>
<dbReference type="SUPFAM" id="SSF53335">
    <property type="entry name" value="S-adenosyl-L-methionine-dependent methyltransferases"/>
    <property type="match status" value="1"/>
</dbReference>
<organism evidence="4 5">
    <name type="scientific">Comamonas serinivorans</name>
    <dbReference type="NCBI Taxonomy" id="1082851"/>
    <lineage>
        <taxon>Bacteria</taxon>
        <taxon>Pseudomonadati</taxon>
        <taxon>Pseudomonadota</taxon>
        <taxon>Betaproteobacteria</taxon>
        <taxon>Burkholderiales</taxon>
        <taxon>Comamonadaceae</taxon>
        <taxon>Comamonas</taxon>
    </lineage>
</organism>
<evidence type="ECO:0000256" key="3">
    <source>
        <dbReference type="ARBA" id="ARBA00030757"/>
    </source>
</evidence>
<proteinExistence type="inferred from homology"/>
<dbReference type="AlphaFoldDB" id="A0A1Y0EPJ8"/>
<dbReference type="Proteomes" id="UP000196138">
    <property type="component" value="Chromosome"/>
</dbReference>
<dbReference type="CDD" id="cd02440">
    <property type="entry name" value="AdoMet_MTases"/>
    <property type="match status" value="1"/>
</dbReference>
<dbReference type="KEGG" id="cser:CCO03_12540"/>
<dbReference type="InterPro" id="IPR000682">
    <property type="entry name" value="PCMT"/>
</dbReference>
<gene>
    <name evidence="4" type="ORF">CCO03_12540</name>
</gene>
<dbReference type="Gene3D" id="3.40.50.150">
    <property type="entry name" value="Vaccinia Virus protein VP39"/>
    <property type="match status" value="1"/>
</dbReference>
<keyword evidence="4" id="KW-0489">Methyltransferase</keyword>
<dbReference type="GO" id="GO:0032259">
    <property type="term" value="P:methylation"/>
    <property type="evidence" value="ECO:0007669"/>
    <property type="project" value="UniProtKB-KW"/>
</dbReference>
<evidence type="ECO:0000256" key="2">
    <source>
        <dbReference type="ARBA" id="ARBA00013346"/>
    </source>
</evidence>
<dbReference type="GO" id="GO:0005737">
    <property type="term" value="C:cytoplasm"/>
    <property type="evidence" value="ECO:0007669"/>
    <property type="project" value="TreeGrafter"/>
</dbReference>
<evidence type="ECO:0000313" key="4">
    <source>
        <dbReference type="EMBL" id="ARU05408.1"/>
    </source>
</evidence>
<keyword evidence="4" id="KW-0808">Transferase</keyword>
<dbReference type="InterPro" id="IPR029063">
    <property type="entry name" value="SAM-dependent_MTases_sf"/>
</dbReference>
<dbReference type="EMBL" id="CP021455">
    <property type="protein sequence ID" value="ARU05408.1"/>
    <property type="molecule type" value="Genomic_DNA"/>
</dbReference>
<sequence>MNVEQARFNMVEQQIRPAGVLDERVLNLLLVLRREAFVPPAHRDLAFADMELPLRDAEVALKKGQVMLAPKVEARILQDVDVQKTDKVLEVGTGSGYMAALLASRASHVISLEIDAELVALAKDNLQRAGIGNVEVRQADGAVPPLDGPFDVIVLSGSMAEVPQAYLDALKPGGRLMAIVGVAPVMRGTLVRRTASGFETTQPWDTNAPRLQHFPEAAVFEF</sequence>
<evidence type="ECO:0000256" key="1">
    <source>
        <dbReference type="ARBA" id="ARBA00005369"/>
    </source>
</evidence>
<reference evidence="4 5" key="1">
    <citation type="submission" date="2017-05" db="EMBL/GenBank/DDBJ databases">
        <authorList>
            <person name="Song R."/>
            <person name="Chenine A.L."/>
            <person name="Ruprecht R.M."/>
        </authorList>
    </citation>
    <scope>NUCLEOTIDE SEQUENCE [LARGE SCALE GENOMIC DNA]</scope>
    <source>
        <strain evidence="4 5">DSM 26136</strain>
    </source>
</reference>
<keyword evidence="5" id="KW-1185">Reference proteome</keyword>
<protein>
    <recommendedName>
        <fullName evidence="2">Protein-L-isoaspartate O-methyltransferase</fullName>
    </recommendedName>
    <alternativeName>
        <fullName evidence="3">Protein L-isoaspartyl methyltransferase</fullName>
    </alternativeName>
</protein>
<dbReference type="RefSeq" id="WP_087281544.1">
    <property type="nucleotide sequence ID" value="NZ_CP021455.1"/>
</dbReference>
<accession>A0A1Y0EPJ8</accession>
<dbReference type="Pfam" id="PF01135">
    <property type="entry name" value="PCMT"/>
    <property type="match status" value="1"/>
</dbReference>
<evidence type="ECO:0000313" key="5">
    <source>
        <dbReference type="Proteomes" id="UP000196138"/>
    </source>
</evidence>
<dbReference type="OrthoDB" id="9810066at2"/>